<reference evidence="1" key="1">
    <citation type="journal article" date="2021" name="Sci. Adv.">
        <title>The American lobster genome reveals insights on longevity, neural, and immune adaptations.</title>
        <authorList>
            <person name="Polinski J.M."/>
            <person name="Zimin A.V."/>
            <person name="Clark K.F."/>
            <person name="Kohn A.B."/>
            <person name="Sadowski N."/>
            <person name="Timp W."/>
            <person name="Ptitsyn A."/>
            <person name="Khanna P."/>
            <person name="Romanova D.Y."/>
            <person name="Williams P."/>
            <person name="Greenwood S.J."/>
            <person name="Moroz L.L."/>
            <person name="Walt D.R."/>
            <person name="Bodnar A.G."/>
        </authorList>
    </citation>
    <scope>NUCLEOTIDE SEQUENCE</scope>
    <source>
        <strain evidence="1">GMGI-L3</strain>
    </source>
</reference>
<keyword evidence="2" id="KW-1185">Reference proteome</keyword>
<evidence type="ECO:0000313" key="2">
    <source>
        <dbReference type="Proteomes" id="UP000747542"/>
    </source>
</evidence>
<gene>
    <name evidence="1" type="ORF">Hamer_G012079</name>
</gene>
<evidence type="ECO:0000313" key="1">
    <source>
        <dbReference type="EMBL" id="KAG7155935.1"/>
    </source>
</evidence>
<protein>
    <submittedName>
        <fullName evidence="1">Uncharacterized protein</fullName>
    </submittedName>
</protein>
<organism evidence="1 2">
    <name type="scientific">Homarus americanus</name>
    <name type="common">American lobster</name>
    <dbReference type="NCBI Taxonomy" id="6706"/>
    <lineage>
        <taxon>Eukaryota</taxon>
        <taxon>Metazoa</taxon>
        <taxon>Ecdysozoa</taxon>
        <taxon>Arthropoda</taxon>
        <taxon>Crustacea</taxon>
        <taxon>Multicrustacea</taxon>
        <taxon>Malacostraca</taxon>
        <taxon>Eumalacostraca</taxon>
        <taxon>Eucarida</taxon>
        <taxon>Decapoda</taxon>
        <taxon>Pleocyemata</taxon>
        <taxon>Astacidea</taxon>
        <taxon>Nephropoidea</taxon>
        <taxon>Nephropidae</taxon>
        <taxon>Homarus</taxon>
    </lineage>
</organism>
<name>A0A8J5JHY1_HOMAM</name>
<proteinExistence type="predicted"/>
<dbReference type="Proteomes" id="UP000747542">
    <property type="component" value="Unassembled WGS sequence"/>
</dbReference>
<dbReference type="EMBL" id="JAHLQT010040257">
    <property type="protein sequence ID" value="KAG7155935.1"/>
    <property type="molecule type" value="Genomic_DNA"/>
</dbReference>
<dbReference type="AlphaFoldDB" id="A0A8J5JHY1"/>
<comment type="caution">
    <text evidence="1">The sequence shown here is derived from an EMBL/GenBank/DDBJ whole genome shotgun (WGS) entry which is preliminary data.</text>
</comment>
<accession>A0A8J5JHY1</accession>
<sequence>MTQQQVMQAVSNVEELKDALMSVEPSLQHSDELSAQLDNLVEPYGQRYQEFIKRHRQTLSLPILCLNNSRRIQWR</sequence>